<evidence type="ECO:0000313" key="1">
    <source>
        <dbReference type="EMBL" id="OHA55103.1"/>
    </source>
</evidence>
<dbReference type="InterPro" id="IPR036874">
    <property type="entry name" value="Carbonic_anhydrase_sf"/>
</dbReference>
<evidence type="ECO:0008006" key="3">
    <source>
        <dbReference type="Google" id="ProtNLM"/>
    </source>
</evidence>
<dbReference type="InterPro" id="IPR046871">
    <property type="entry name" value="Pro_CA_2"/>
</dbReference>
<gene>
    <name evidence="1" type="ORF">A2388_01330</name>
</gene>
<evidence type="ECO:0000313" key="2">
    <source>
        <dbReference type="Proteomes" id="UP000177575"/>
    </source>
</evidence>
<dbReference type="GO" id="GO:0008270">
    <property type="term" value="F:zinc ion binding"/>
    <property type="evidence" value="ECO:0007669"/>
    <property type="project" value="InterPro"/>
</dbReference>
<reference evidence="1 2" key="1">
    <citation type="journal article" date="2016" name="Nat. Commun.">
        <title>Thousands of microbial genomes shed light on interconnected biogeochemical processes in an aquifer system.</title>
        <authorList>
            <person name="Anantharaman K."/>
            <person name="Brown C.T."/>
            <person name="Hug L.A."/>
            <person name="Sharon I."/>
            <person name="Castelle C.J."/>
            <person name="Probst A.J."/>
            <person name="Thomas B.C."/>
            <person name="Singh A."/>
            <person name="Wilkins M.J."/>
            <person name="Karaoz U."/>
            <person name="Brodie E.L."/>
            <person name="Williams K.H."/>
            <person name="Hubbard S.S."/>
            <person name="Banfield J.F."/>
        </authorList>
    </citation>
    <scope>NUCLEOTIDE SEQUENCE [LARGE SCALE GENOMIC DNA]</scope>
</reference>
<dbReference type="Proteomes" id="UP000177575">
    <property type="component" value="Unassembled WGS sequence"/>
</dbReference>
<accession>A0A1G2Q3E7</accession>
<dbReference type="Pfam" id="PF20393">
    <property type="entry name" value="Pro_CA_2"/>
    <property type="match status" value="1"/>
</dbReference>
<comment type="caution">
    <text evidence="1">The sequence shown here is derived from an EMBL/GenBank/DDBJ whole genome shotgun (WGS) entry which is preliminary data.</text>
</comment>
<name>A0A1G2Q3E7_9BACT</name>
<dbReference type="GO" id="GO:0004089">
    <property type="term" value="F:carbonate dehydratase activity"/>
    <property type="evidence" value="ECO:0007669"/>
    <property type="project" value="InterPro"/>
</dbReference>
<protein>
    <recommendedName>
        <fullName evidence="3">Carbonic anhydrase</fullName>
    </recommendedName>
</protein>
<organism evidence="1 2">
    <name type="scientific">Candidatus Veblenbacteria bacterium RIFOXYB1_FULL_43_13</name>
    <dbReference type="NCBI Taxonomy" id="1802426"/>
    <lineage>
        <taxon>Bacteria</taxon>
        <taxon>Candidatus Vebleniibacteriota</taxon>
    </lineage>
</organism>
<dbReference type="SUPFAM" id="SSF53056">
    <property type="entry name" value="beta-carbonic anhydrase, cab"/>
    <property type="match status" value="1"/>
</dbReference>
<proteinExistence type="predicted"/>
<dbReference type="EMBL" id="MHTC01000026">
    <property type="protein sequence ID" value="OHA55103.1"/>
    <property type="molecule type" value="Genomic_DNA"/>
</dbReference>
<dbReference type="AlphaFoldDB" id="A0A1G2Q3E7"/>
<sequence length="137" mass="15361">MDWRLSPPQANLDEVLLKNNIVEPSGFDRVIIGGGVKSLASAEKETDIAFVIRQLDIGDTLHHVKKMVLINHSDCGAYGGSASFKSVDAEHQFHFEELNKAAKLIRTKYPNIEVQSYVAHLELKDQKWSVYLINKLG</sequence>